<evidence type="ECO:0000313" key="3">
    <source>
        <dbReference type="Proteomes" id="UP000315783"/>
    </source>
</evidence>
<dbReference type="AlphaFoldDB" id="A0A545UU74"/>
<organism evidence="2 3">
    <name type="scientific">Cordyceps javanica</name>
    <dbReference type="NCBI Taxonomy" id="43265"/>
    <lineage>
        <taxon>Eukaryota</taxon>
        <taxon>Fungi</taxon>
        <taxon>Dikarya</taxon>
        <taxon>Ascomycota</taxon>
        <taxon>Pezizomycotina</taxon>
        <taxon>Sordariomycetes</taxon>
        <taxon>Hypocreomycetidae</taxon>
        <taxon>Hypocreales</taxon>
        <taxon>Cordycipitaceae</taxon>
        <taxon>Cordyceps</taxon>
    </lineage>
</organism>
<feature type="signal peptide" evidence="1">
    <location>
        <begin position="1"/>
        <end position="15"/>
    </location>
</feature>
<dbReference type="InterPro" id="IPR021054">
    <property type="entry name" value="Cell_wall_mannoprotein_1"/>
</dbReference>
<dbReference type="EMBL" id="SPUK01000013">
    <property type="protein sequence ID" value="TQV92985.1"/>
    <property type="molecule type" value="Genomic_DNA"/>
</dbReference>
<dbReference type="Gene3D" id="1.20.1280.140">
    <property type="match status" value="1"/>
</dbReference>
<evidence type="ECO:0000256" key="1">
    <source>
        <dbReference type="SAM" id="SignalP"/>
    </source>
</evidence>
<keyword evidence="3" id="KW-1185">Reference proteome</keyword>
<keyword evidence="1" id="KW-0732">Signal</keyword>
<dbReference type="GO" id="GO:0005576">
    <property type="term" value="C:extracellular region"/>
    <property type="evidence" value="ECO:0007669"/>
    <property type="project" value="TreeGrafter"/>
</dbReference>
<proteinExistence type="predicted"/>
<dbReference type="Pfam" id="PF12296">
    <property type="entry name" value="HsbA"/>
    <property type="match status" value="1"/>
</dbReference>
<sequence length="213" mass="22253">MRPSLILSFAAFAFASPSEPLAARDFDTVAAVLSNVTDSVNGLSDVANSGGADPATLLKASDRIVQAIRGGTAAVNSTSNLTFIETVHLIAPVHKLSSLSTDLTQNMAKLKGSIEKQNLCDVVRLQIGNINQGATALIKAVNSKVPSAALDISEALSQGITDSLKDIQDDFSTQNCVNGRNETATSSASPLAFDVPNTLFNLCFSLVAIYLVI</sequence>
<feature type="chain" id="PRO_5022130477" evidence="1">
    <location>
        <begin position="16"/>
        <end position="213"/>
    </location>
</feature>
<protein>
    <submittedName>
        <fullName evidence="2">Cell wall protein</fullName>
    </submittedName>
</protein>
<dbReference type="STRING" id="43265.A0A545UU74"/>
<name>A0A545UU74_9HYPO</name>
<dbReference type="PANTHER" id="PTHR38123:SF6">
    <property type="entry name" value="CELL WALL SERINE-THREONINE-RICH GALACTOMANNOPROTEIN MP1 (AFU_ORTHOLOGUE AFUA_4G03240)"/>
    <property type="match status" value="1"/>
</dbReference>
<evidence type="ECO:0000313" key="2">
    <source>
        <dbReference type="EMBL" id="TQV92985.1"/>
    </source>
</evidence>
<accession>A0A545UU74</accession>
<dbReference type="OrthoDB" id="2422134at2759"/>
<dbReference type="Proteomes" id="UP000315783">
    <property type="component" value="Unassembled WGS sequence"/>
</dbReference>
<dbReference type="PANTHER" id="PTHR38123">
    <property type="entry name" value="CELL WALL SERINE-THREONINE-RICH GALACTOMANNOPROTEIN MP1 (AFU_ORTHOLOGUE AFUA_4G03240)"/>
    <property type="match status" value="1"/>
</dbReference>
<reference evidence="2 3" key="1">
    <citation type="journal article" date="2019" name="Appl. Microbiol. Biotechnol.">
        <title>Genome sequence of Isaria javanica and comparative genome analysis insights into family S53 peptidase evolution in fungal entomopathogens.</title>
        <authorList>
            <person name="Lin R."/>
            <person name="Zhang X."/>
            <person name="Xin B."/>
            <person name="Zou M."/>
            <person name="Gao Y."/>
            <person name="Qin F."/>
            <person name="Hu Q."/>
            <person name="Xie B."/>
            <person name="Cheng X."/>
        </authorList>
    </citation>
    <scope>NUCLEOTIDE SEQUENCE [LARGE SCALE GENOMIC DNA]</scope>
    <source>
        <strain evidence="2 3">IJ1G</strain>
    </source>
</reference>
<comment type="caution">
    <text evidence="2">The sequence shown here is derived from an EMBL/GenBank/DDBJ whole genome shotgun (WGS) entry which is preliminary data.</text>
</comment>
<gene>
    <name evidence="2" type="ORF">IF1G_08288</name>
</gene>